<dbReference type="GO" id="GO:0005345">
    <property type="term" value="F:purine nucleobase transmembrane transporter activity"/>
    <property type="evidence" value="ECO:0007669"/>
    <property type="project" value="UniProtKB-UniRule"/>
</dbReference>
<evidence type="ECO:0000256" key="6">
    <source>
        <dbReference type="ARBA" id="ARBA00023136"/>
    </source>
</evidence>
<feature type="transmembrane region" description="Helical" evidence="7">
    <location>
        <begin position="161"/>
        <end position="181"/>
    </location>
</feature>
<keyword evidence="5 7" id="KW-1133">Transmembrane helix</keyword>
<feature type="transmembrane region" description="Helical" evidence="7">
    <location>
        <begin position="193"/>
        <end position="214"/>
    </location>
</feature>
<evidence type="ECO:0000313" key="10">
    <source>
        <dbReference type="Proteomes" id="UP000631114"/>
    </source>
</evidence>
<feature type="transmembrane region" description="Helical" evidence="7">
    <location>
        <begin position="34"/>
        <end position="53"/>
    </location>
</feature>
<evidence type="ECO:0000313" key="9">
    <source>
        <dbReference type="EMBL" id="KAF9609896.1"/>
    </source>
</evidence>
<proteinExistence type="inferred from homology"/>
<comment type="subcellular location">
    <subcellularLocation>
        <location evidence="1 7">Membrane</location>
        <topology evidence="1 7">Multi-pass membrane protein</topology>
    </subcellularLocation>
</comment>
<organism evidence="9 10">
    <name type="scientific">Coptis chinensis</name>
    <dbReference type="NCBI Taxonomy" id="261450"/>
    <lineage>
        <taxon>Eukaryota</taxon>
        <taxon>Viridiplantae</taxon>
        <taxon>Streptophyta</taxon>
        <taxon>Embryophyta</taxon>
        <taxon>Tracheophyta</taxon>
        <taxon>Spermatophyta</taxon>
        <taxon>Magnoliopsida</taxon>
        <taxon>Ranunculales</taxon>
        <taxon>Ranunculaceae</taxon>
        <taxon>Coptidoideae</taxon>
        <taxon>Coptis</taxon>
    </lineage>
</organism>
<dbReference type="OrthoDB" id="1865379at2759"/>
<protein>
    <recommendedName>
        <fullName evidence="7">Probable purine permease</fullName>
    </recommendedName>
</protein>
<dbReference type="PANTHER" id="PTHR31376:SF105">
    <property type="entry name" value="PURINE PERMEASE-RELATED"/>
    <property type="match status" value="1"/>
</dbReference>
<gene>
    <name evidence="9" type="ORF">IFM89_018981</name>
</gene>
<dbReference type="PANTHER" id="PTHR31376">
    <property type="entry name" value="OS09G0467300 PROTEIN-RELATED"/>
    <property type="match status" value="1"/>
</dbReference>
<evidence type="ECO:0000256" key="1">
    <source>
        <dbReference type="ARBA" id="ARBA00004141"/>
    </source>
</evidence>
<feature type="transmembrane region" description="Helical" evidence="7">
    <location>
        <begin position="136"/>
        <end position="154"/>
    </location>
</feature>
<accession>A0A835M3Z8</accession>
<dbReference type="GO" id="GO:0016020">
    <property type="term" value="C:membrane"/>
    <property type="evidence" value="ECO:0007669"/>
    <property type="project" value="UniProtKB-SubCell"/>
</dbReference>
<dbReference type="Pfam" id="PF16913">
    <property type="entry name" value="PUNUT"/>
    <property type="match status" value="1"/>
</dbReference>
<evidence type="ECO:0000256" key="5">
    <source>
        <dbReference type="ARBA" id="ARBA00022989"/>
    </source>
</evidence>
<comment type="caution">
    <text evidence="9">The sequence shown here is derived from an EMBL/GenBank/DDBJ whole genome shotgun (WGS) entry which is preliminary data.</text>
</comment>
<feature type="transmembrane region" description="Helical" evidence="7">
    <location>
        <begin position="301"/>
        <end position="322"/>
    </location>
</feature>
<keyword evidence="6 7" id="KW-0472">Membrane</keyword>
<dbReference type="InterPro" id="IPR030182">
    <property type="entry name" value="PUP_plant"/>
</dbReference>
<dbReference type="SUPFAM" id="SSF103481">
    <property type="entry name" value="Multidrug resistance efflux transporter EmrE"/>
    <property type="match status" value="1"/>
</dbReference>
<evidence type="ECO:0000256" key="3">
    <source>
        <dbReference type="ARBA" id="ARBA00022448"/>
    </source>
</evidence>
<dbReference type="GO" id="GO:0015211">
    <property type="term" value="F:purine nucleoside transmembrane transporter activity"/>
    <property type="evidence" value="ECO:0007669"/>
    <property type="project" value="UniProtKB-UniRule"/>
</dbReference>
<sequence length="375" mass="41012">MSSALNIEEGTTTPEQAASTQNIPNTKKSINWPLLYLSCTLVAIGATGGPLLTRLYYRHGGDRRWIATSMQTAGFPILFLPLFVFYLQSRRQGVKLSMFFMEPKLFWLSFTIGVLLGLEIDLHAGGLSDTPVSTSSMVFSSQIIFLAVFALLIVKQKFTAYSIISVILVTLGLALSGLAANGDRPADTSDVEYYLGLFLVLASAALLGLIWPLIERAYSKAKRPVNYVIVLQFQINVAIFATLFNVIGLAIQRDQFDIVSLEASKYGLGNGMYYFVLIAGAVVWQLLYIGGLGVIFCFNSLFTGILAAIFLPITSIIAVIAYDDKFNGLMVVSLLICLLGFTSYLLGEYRTNKKKSYPMTQVGDNNPSNDVASSV</sequence>
<keyword evidence="4 7" id="KW-0812">Transmembrane</keyword>
<feature type="transmembrane region" description="Helical" evidence="7">
    <location>
        <begin position="65"/>
        <end position="85"/>
    </location>
</feature>
<comment type="similarity">
    <text evidence="2 7">Belongs to the purine permeases (TC 2.A.7.14) family.</text>
</comment>
<feature type="transmembrane region" description="Helical" evidence="7">
    <location>
        <begin position="105"/>
        <end position="124"/>
    </location>
</feature>
<feature type="transmembrane region" description="Helical" evidence="7">
    <location>
        <begin position="328"/>
        <end position="347"/>
    </location>
</feature>
<evidence type="ECO:0000256" key="7">
    <source>
        <dbReference type="RuleBase" id="RU368015"/>
    </source>
</evidence>
<dbReference type="EMBL" id="JADFTS010000004">
    <property type="protein sequence ID" value="KAF9609896.1"/>
    <property type="molecule type" value="Genomic_DNA"/>
</dbReference>
<reference evidence="9 10" key="1">
    <citation type="submission" date="2020-10" db="EMBL/GenBank/DDBJ databases">
        <title>The Coptis chinensis genome and diversification of protoberbering-type alkaloids.</title>
        <authorList>
            <person name="Wang B."/>
            <person name="Shu S."/>
            <person name="Song C."/>
            <person name="Liu Y."/>
        </authorList>
    </citation>
    <scope>NUCLEOTIDE SEQUENCE [LARGE SCALE GENOMIC DNA]</scope>
    <source>
        <strain evidence="9">HL-2020</strain>
        <tissue evidence="9">Leaf</tissue>
    </source>
</reference>
<evidence type="ECO:0000256" key="4">
    <source>
        <dbReference type="ARBA" id="ARBA00022692"/>
    </source>
</evidence>
<feature type="transmembrane region" description="Helical" evidence="7">
    <location>
        <begin position="271"/>
        <end position="289"/>
    </location>
</feature>
<evidence type="ECO:0000256" key="8">
    <source>
        <dbReference type="SAM" id="MobiDB-lite"/>
    </source>
</evidence>
<evidence type="ECO:0000256" key="2">
    <source>
        <dbReference type="ARBA" id="ARBA00006213"/>
    </source>
</evidence>
<feature type="region of interest" description="Disordered" evidence="8">
    <location>
        <begin position="1"/>
        <end position="22"/>
    </location>
</feature>
<dbReference type="AlphaFoldDB" id="A0A835M3Z8"/>
<dbReference type="InterPro" id="IPR037185">
    <property type="entry name" value="EmrE-like"/>
</dbReference>
<feature type="transmembrane region" description="Helical" evidence="7">
    <location>
        <begin position="226"/>
        <end position="251"/>
    </location>
</feature>
<dbReference type="Proteomes" id="UP000631114">
    <property type="component" value="Unassembled WGS sequence"/>
</dbReference>
<keyword evidence="10" id="KW-1185">Reference proteome</keyword>
<name>A0A835M3Z8_9MAGN</name>
<keyword evidence="3 7" id="KW-0813">Transport</keyword>